<dbReference type="AlphaFoldDB" id="A0AAW1W7T2"/>
<dbReference type="Proteomes" id="UP001457282">
    <property type="component" value="Unassembled WGS sequence"/>
</dbReference>
<accession>A0AAW1W7T2</accession>
<sequence>MVFYFLGNLGKDALIYFVFFYDDDEELKMVWFLKSEEQIQRNPLTVLFSSPTTQPSSYLPSQIQSSMASDCCCSSPSGHHLPMLFHYSNNKGHHTSHGNHKFTIPAPPSPRFQSTQSEFGHLQSINTITTNTHINHVMLRNGTPNQPPPSLILSSGTDPLRRPPYRPPATLINADLRCEIGANLFSSISGVNLAQSSLLLTKPLFTLPSIQRSVDELIFKDFYEMI</sequence>
<dbReference type="EMBL" id="JBEDUW010000006">
    <property type="protein sequence ID" value="KAK9919903.1"/>
    <property type="molecule type" value="Genomic_DNA"/>
</dbReference>
<keyword evidence="2" id="KW-1185">Reference proteome</keyword>
<proteinExistence type="predicted"/>
<protein>
    <submittedName>
        <fullName evidence="1">Uncharacterized protein</fullName>
    </submittedName>
</protein>
<evidence type="ECO:0000313" key="2">
    <source>
        <dbReference type="Proteomes" id="UP001457282"/>
    </source>
</evidence>
<evidence type="ECO:0000313" key="1">
    <source>
        <dbReference type="EMBL" id="KAK9919903.1"/>
    </source>
</evidence>
<reference evidence="1 2" key="1">
    <citation type="journal article" date="2023" name="G3 (Bethesda)">
        <title>A chromosome-length genome assembly and annotation of blackberry (Rubus argutus, cv. 'Hillquist').</title>
        <authorList>
            <person name="Bruna T."/>
            <person name="Aryal R."/>
            <person name="Dudchenko O."/>
            <person name="Sargent D.J."/>
            <person name="Mead D."/>
            <person name="Buti M."/>
            <person name="Cavallini A."/>
            <person name="Hytonen T."/>
            <person name="Andres J."/>
            <person name="Pham M."/>
            <person name="Weisz D."/>
            <person name="Mascagni F."/>
            <person name="Usai G."/>
            <person name="Natali L."/>
            <person name="Bassil N."/>
            <person name="Fernandez G.E."/>
            <person name="Lomsadze A."/>
            <person name="Armour M."/>
            <person name="Olukolu B."/>
            <person name="Poorten T."/>
            <person name="Britton C."/>
            <person name="Davik J."/>
            <person name="Ashrafi H."/>
            <person name="Aiden E.L."/>
            <person name="Borodovsky M."/>
            <person name="Worthington M."/>
        </authorList>
    </citation>
    <scope>NUCLEOTIDE SEQUENCE [LARGE SCALE GENOMIC DNA]</scope>
    <source>
        <strain evidence="1">PI 553951</strain>
    </source>
</reference>
<name>A0AAW1W7T2_RUBAR</name>
<organism evidence="1 2">
    <name type="scientific">Rubus argutus</name>
    <name type="common">Southern blackberry</name>
    <dbReference type="NCBI Taxonomy" id="59490"/>
    <lineage>
        <taxon>Eukaryota</taxon>
        <taxon>Viridiplantae</taxon>
        <taxon>Streptophyta</taxon>
        <taxon>Embryophyta</taxon>
        <taxon>Tracheophyta</taxon>
        <taxon>Spermatophyta</taxon>
        <taxon>Magnoliopsida</taxon>
        <taxon>eudicotyledons</taxon>
        <taxon>Gunneridae</taxon>
        <taxon>Pentapetalae</taxon>
        <taxon>rosids</taxon>
        <taxon>fabids</taxon>
        <taxon>Rosales</taxon>
        <taxon>Rosaceae</taxon>
        <taxon>Rosoideae</taxon>
        <taxon>Rosoideae incertae sedis</taxon>
        <taxon>Rubus</taxon>
    </lineage>
</organism>
<comment type="caution">
    <text evidence="1">The sequence shown here is derived from an EMBL/GenBank/DDBJ whole genome shotgun (WGS) entry which is preliminary data.</text>
</comment>
<gene>
    <name evidence="1" type="ORF">M0R45_028477</name>
</gene>